<accession>A0ABN6VQ94</accession>
<dbReference type="RefSeq" id="WP_281932215.1">
    <property type="nucleotide sequence ID" value="NZ_AP027143.1"/>
</dbReference>
<reference evidence="1 2" key="1">
    <citation type="journal article" date="2023" name="Int. J. Syst. Evol. Microbiol.">
        <title>Methylocystis iwaonis sp. nov., a type II methane-oxidizing bacterium from surface soil of a rice paddy field in Japan, and emended description of the genus Methylocystis (ex Whittenbury et al. 1970) Bowman et al. 1993.</title>
        <authorList>
            <person name="Kaise H."/>
            <person name="Sawadogo J.B."/>
            <person name="Alam M.S."/>
            <person name="Ueno C."/>
            <person name="Dianou D."/>
            <person name="Shinjo R."/>
            <person name="Asakawa S."/>
        </authorList>
    </citation>
    <scope>NUCLEOTIDE SEQUENCE [LARGE SCALE GENOMIC DNA]</scope>
    <source>
        <strain evidence="1 2">SS37A-Re</strain>
    </source>
</reference>
<organism evidence="1 2">
    <name type="scientific">Methylocystis iwaonis</name>
    <dbReference type="NCBI Taxonomy" id="2885079"/>
    <lineage>
        <taxon>Bacteria</taxon>
        <taxon>Pseudomonadati</taxon>
        <taxon>Pseudomonadota</taxon>
        <taxon>Alphaproteobacteria</taxon>
        <taxon>Hyphomicrobiales</taxon>
        <taxon>Methylocystaceae</taxon>
        <taxon>Methylocystis</taxon>
    </lineage>
</organism>
<dbReference type="Gene3D" id="3.30.70.100">
    <property type="match status" value="1"/>
</dbReference>
<keyword evidence="2" id="KW-1185">Reference proteome</keyword>
<sequence>MDIVIHKIRLLDVERAPAFEEWVMTEDYAACPDLPSVRQFSVQRVSLDPGAAFHYFELIFVTSMTDFERDMAVPAFGRLVDRFSTMAEIAEEAIGTRLGAGYRANSKNVADAMGS</sequence>
<geneLocation type="plasmid" evidence="1 2">
    <name>pSS37A-Re-1</name>
</geneLocation>
<name>A0ABN6VQ94_9HYPH</name>
<gene>
    <name evidence="1" type="ORF">SS37A_37720</name>
</gene>
<evidence type="ECO:0000313" key="1">
    <source>
        <dbReference type="EMBL" id="BDV36242.1"/>
    </source>
</evidence>
<protein>
    <submittedName>
        <fullName evidence="1">RedY protein</fullName>
    </submittedName>
</protein>
<proteinExistence type="predicted"/>
<dbReference type="Proteomes" id="UP001317629">
    <property type="component" value="Plasmid pSS37A-Re-1"/>
</dbReference>
<dbReference type="EMBL" id="AP027143">
    <property type="protein sequence ID" value="BDV36242.1"/>
    <property type="molecule type" value="Genomic_DNA"/>
</dbReference>
<evidence type="ECO:0000313" key="2">
    <source>
        <dbReference type="Proteomes" id="UP001317629"/>
    </source>
</evidence>
<dbReference type="Pfam" id="PF11639">
    <property type="entry name" value="HapK"/>
    <property type="match status" value="1"/>
</dbReference>
<dbReference type="InterPro" id="IPR021667">
    <property type="entry name" value="HapK"/>
</dbReference>
<keyword evidence="1" id="KW-0614">Plasmid</keyword>